<accession>A0A846W6I3</accession>
<proteinExistence type="predicted"/>
<dbReference type="PROSITE" id="PS51257">
    <property type="entry name" value="PROKAR_LIPOPROTEIN"/>
    <property type="match status" value="1"/>
</dbReference>
<reference evidence="3 4" key="1">
    <citation type="submission" date="2020-04" db="EMBL/GenBank/DDBJ databases">
        <title>MicrobeNet Type strains.</title>
        <authorList>
            <person name="Nicholson A.C."/>
        </authorList>
    </citation>
    <scope>NUCLEOTIDE SEQUENCE [LARGE SCALE GENOMIC DNA]</scope>
    <source>
        <strain evidence="3 4">DSM 44960</strain>
    </source>
</reference>
<evidence type="ECO:0000256" key="2">
    <source>
        <dbReference type="SAM" id="SignalP"/>
    </source>
</evidence>
<protein>
    <submittedName>
        <fullName evidence="3">Peptidase inhibitor family I36 protein</fullName>
    </submittedName>
</protein>
<dbReference type="AlphaFoldDB" id="A0A846W6I3"/>
<dbReference type="EMBL" id="JAAXOM010000003">
    <property type="protein sequence ID" value="NKX88340.1"/>
    <property type="molecule type" value="Genomic_DNA"/>
</dbReference>
<feature type="signal peptide" evidence="2">
    <location>
        <begin position="1"/>
        <end position="19"/>
    </location>
</feature>
<sequence>MRTVFTVILAMLVGFGAVACDHEKATETAQDVVCEMVVPVVEVIALKLRAGVTVTAALVTAATGIALSAACEYVIDRLGAAPDEEHTVELESGKGSETTTVTAKTFTSVTEDWCNKTGGCTGFERCPTSYVCVFTGHDGAGKMSLFKIGSPDLSGQHIDAAAVSVFNRTGKTVTLFDTAGHEGDSYTIAVSTKGNLPEEWQGRARSLTVGPVPTTTTKKTTTTTAPIPTSTTRKPTTTTSTVTTAAPPS</sequence>
<dbReference type="Proteomes" id="UP000572007">
    <property type="component" value="Unassembled WGS sequence"/>
</dbReference>
<evidence type="ECO:0000256" key="1">
    <source>
        <dbReference type="SAM" id="MobiDB-lite"/>
    </source>
</evidence>
<dbReference type="Pfam" id="PF03995">
    <property type="entry name" value="Inhibitor_I36"/>
    <property type="match status" value="1"/>
</dbReference>
<evidence type="ECO:0000313" key="4">
    <source>
        <dbReference type="Proteomes" id="UP000572007"/>
    </source>
</evidence>
<keyword evidence="2" id="KW-0732">Signal</keyword>
<gene>
    <name evidence="3" type="ORF">HGA10_13585</name>
</gene>
<keyword evidence="4" id="KW-1185">Reference proteome</keyword>
<feature type="region of interest" description="Disordered" evidence="1">
    <location>
        <begin position="208"/>
        <end position="249"/>
    </location>
</feature>
<dbReference type="RefSeq" id="WP_157104809.1">
    <property type="nucleotide sequence ID" value="NZ_JAAXOM010000003.1"/>
</dbReference>
<evidence type="ECO:0000313" key="3">
    <source>
        <dbReference type="EMBL" id="NKX88340.1"/>
    </source>
</evidence>
<name>A0A846W6I3_9NOCA</name>
<comment type="caution">
    <text evidence="3">The sequence shown here is derived from an EMBL/GenBank/DDBJ whole genome shotgun (WGS) entry which is preliminary data.</text>
</comment>
<organism evidence="3 4">
    <name type="scientific">Nocardia coubleae</name>
    <dbReference type="NCBI Taxonomy" id="356147"/>
    <lineage>
        <taxon>Bacteria</taxon>
        <taxon>Bacillati</taxon>
        <taxon>Actinomycetota</taxon>
        <taxon>Actinomycetes</taxon>
        <taxon>Mycobacteriales</taxon>
        <taxon>Nocardiaceae</taxon>
        <taxon>Nocardia</taxon>
    </lineage>
</organism>
<feature type="chain" id="PRO_5032665945" evidence="2">
    <location>
        <begin position="20"/>
        <end position="249"/>
    </location>
</feature>